<dbReference type="Proteomes" id="UP001652680">
    <property type="component" value="Unassembled WGS sequence"/>
</dbReference>
<name>A0A6P4F1E9_DRORH</name>
<evidence type="ECO:0000313" key="9">
    <source>
        <dbReference type="RefSeq" id="XP_016981158.1"/>
    </source>
</evidence>
<dbReference type="RefSeq" id="XP_016981158.1">
    <property type="nucleotide sequence ID" value="XM_017125669.1"/>
</dbReference>
<evidence type="ECO:0000259" key="6">
    <source>
        <dbReference type="PROSITE" id="PS50089"/>
    </source>
</evidence>
<evidence type="ECO:0000256" key="4">
    <source>
        <dbReference type="PROSITE-ProRule" id="PRU00175"/>
    </source>
</evidence>
<dbReference type="GO" id="GO:0019789">
    <property type="term" value="F:SUMO transferase activity"/>
    <property type="evidence" value="ECO:0007669"/>
    <property type="project" value="InterPro"/>
</dbReference>
<dbReference type="OrthoDB" id="7841769at2759"/>
<dbReference type="SUPFAM" id="SSF57850">
    <property type="entry name" value="RING/U-box"/>
    <property type="match status" value="1"/>
</dbReference>
<evidence type="ECO:0000256" key="1">
    <source>
        <dbReference type="ARBA" id="ARBA00022771"/>
    </source>
</evidence>
<dbReference type="Pfam" id="PF14634">
    <property type="entry name" value="zf-RING_5"/>
    <property type="match status" value="1"/>
</dbReference>
<reference evidence="9" key="2">
    <citation type="submission" date="2025-04" db="UniProtKB">
        <authorList>
            <consortium name="RefSeq"/>
        </authorList>
    </citation>
    <scope>IDENTIFICATION</scope>
</reference>
<dbReference type="GO" id="GO:0007129">
    <property type="term" value="P:homologous chromosome pairing at meiosis"/>
    <property type="evidence" value="ECO:0007669"/>
    <property type="project" value="TreeGrafter"/>
</dbReference>
<proteinExistence type="predicted"/>
<dbReference type="Gene3D" id="3.30.40.10">
    <property type="entry name" value="Zinc/RING finger domain, C3HC4 (zinc finger)"/>
    <property type="match status" value="1"/>
</dbReference>
<dbReference type="GeneID" id="108046109"/>
<keyword evidence="3" id="KW-0469">Meiosis</keyword>
<evidence type="ECO:0000313" key="8">
    <source>
        <dbReference type="Proteomes" id="UP001652680"/>
    </source>
</evidence>
<feature type="region of interest" description="Disordered" evidence="5">
    <location>
        <begin position="207"/>
        <end position="234"/>
    </location>
</feature>
<dbReference type="PROSITE" id="PS50089">
    <property type="entry name" value="ZF_RING_2"/>
    <property type="match status" value="1"/>
</dbReference>
<protein>
    <submittedName>
        <fullName evidence="9">RING finger protein vilya</fullName>
    </submittedName>
</protein>
<keyword evidence="2" id="KW-0862">Zinc</keyword>
<reference evidence="8" key="1">
    <citation type="journal article" date="2021" name="Elife">
        <title>Highly contiguous assemblies of 101 drosophilid genomes.</title>
        <authorList>
            <person name="Kim B.Y."/>
            <person name="Wang J.R."/>
            <person name="Miller D.E."/>
            <person name="Barmina O."/>
            <person name="Delaney E."/>
            <person name="Thompson A."/>
            <person name="Comeault A.A."/>
            <person name="Peede D."/>
            <person name="D'Agostino E.R."/>
            <person name="Pelaez J."/>
            <person name="Aguilar J.M."/>
            <person name="Haji D."/>
            <person name="Matsunaga T."/>
            <person name="Armstrong E.E."/>
            <person name="Zych M."/>
            <person name="Ogawa Y."/>
            <person name="Stamenkovic-Radak M."/>
            <person name="Jelic M."/>
            <person name="Veselinovic M.S."/>
            <person name="Tanaskovic M."/>
            <person name="Eric P."/>
            <person name="Gao J.J."/>
            <person name="Katoh T.K."/>
            <person name="Toda M.J."/>
            <person name="Watabe H."/>
            <person name="Watada M."/>
            <person name="Davis J.S."/>
            <person name="Moyle L.C."/>
            <person name="Manoli G."/>
            <person name="Bertolini E."/>
            <person name="Kostal V."/>
            <person name="Hawley R.S."/>
            <person name="Takahashi A."/>
            <person name="Jones C.D."/>
            <person name="Price D.K."/>
            <person name="Whiteman N."/>
            <person name="Kopp A."/>
            <person name="Matute D.R."/>
            <person name="Petrov D.A."/>
        </authorList>
    </citation>
    <scope>NUCLEOTIDE SEQUENCE [LARGE SCALE GENOMIC DNA]</scope>
</reference>
<dbReference type="PANTHER" id="PTHR22663:SF17">
    <property type="entry name" value="RING FINGER PROTEIN NARYA-RELATED"/>
    <property type="match status" value="1"/>
</dbReference>
<evidence type="ECO:0000313" key="7">
    <source>
        <dbReference type="EnsemblMetazoa" id="XP_016981158.1"/>
    </source>
</evidence>
<feature type="domain" description="RING-type" evidence="6">
    <location>
        <begin position="32"/>
        <end position="80"/>
    </location>
</feature>
<evidence type="ECO:0000256" key="5">
    <source>
        <dbReference type="SAM" id="MobiDB-lite"/>
    </source>
</evidence>
<organism evidence="9">
    <name type="scientific">Drosophila rhopaloa</name>
    <name type="common">Fruit fly</name>
    <dbReference type="NCBI Taxonomy" id="1041015"/>
    <lineage>
        <taxon>Eukaryota</taxon>
        <taxon>Metazoa</taxon>
        <taxon>Ecdysozoa</taxon>
        <taxon>Arthropoda</taxon>
        <taxon>Hexapoda</taxon>
        <taxon>Insecta</taxon>
        <taxon>Pterygota</taxon>
        <taxon>Neoptera</taxon>
        <taxon>Endopterygota</taxon>
        <taxon>Diptera</taxon>
        <taxon>Brachycera</taxon>
        <taxon>Muscomorpha</taxon>
        <taxon>Ephydroidea</taxon>
        <taxon>Drosophilidae</taxon>
        <taxon>Drosophila</taxon>
        <taxon>Sophophora</taxon>
    </lineage>
</organism>
<evidence type="ECO:0000256" key="3">
    <source>
        <dbReference type="ARBA" id="ARBA00023254"/>
    </source>
</evidence>
<dbReference type="GO" id="GO:0016925">
    <property type="term" value="P:protein sumoylation"/>
    <property type="evidence" value="ECO:0007669"/>
    <property type="project" value="TreeGrafter"/>
</dbReference>
<keyword evidence="1 4" id="KW-0863">Zinc-finger</keyword>
<gene>
    <name evidence="9" type="primary">LOC108046109</name>
    <name evidence="7" type="synonym">108046109</name>
</gene>
<dbReference type="InterPro" id="IPR013083">
    <property type="entry name" value="Znf_RING/FYVE/PHD"/>
</dbReference>
<keyword evidence="8" id="KW-1185">Reference proteome</keyword>
<reference evidence="7" key="3">
    <citation type="submission" date="2025-05" db="UniProtKB">
        <authorList>
            <consortium name="EnsemblMetazoa"/>
        </authorList>
    </citation>
    <scope>IDENTIFICATION</scope>
</reference>
<sequence length="247" mass="28383">MSKSRPRRDEAGPCSSGAAMGEPEAHKLWIHCNCCCELFATKKSVFFLLACHHVSCERCIKVAAGRTPSDAPIFGCPTCKQSVRGRQVNNAMPNNFKHLFHPEPYGLTNDFVEKFQRGNHRHFDKHKEKKENEIDKLYTDIDLVKSVCQKRFLELQMIRMERKRMVQRSRQLKVQVANEKAQKQRISQAKKNSTFFAQESVLRCARGGGTSQVSTRQRSWKESGRSPSAKRRKVTSFIHQPNNSFNL</sequence>
<dbReference type="GO" id="GO:0007131">
    <property type="term" value="P:reciprocal meiotic recombination"/>
    <property type="evidence" value="ECO:0007669"/>
    <property type="project" value="InterPro"/>
</dbReference>
<dbReference type="GO" id="GO:0000795">
    <property type="term" value="C:synaptonemal complex"/>
    <property type="evidence" value="ECO:0007669"/>
    <property type="project" value="InterPro"/>
</dbReference>
<dbReference type="AlphaFoldDB" id="A0A6P4F1E9"/>
<accession>A0A6P4F1E9</accession>
<dbReference type="EnsemblMetazoa" id="XM_017125669.1">
    <property type="protein sequence ID" value="XP_016981158.1"/>
    <property type="gene ID" value="LOC108046109"/>
</dbReference>
<evidence type="ECO:0000256" key="2">
    <source>
        <dbReference type="ARBA" id="ARBA00022833"/>
    </source>
</evidence>
<keyword evidence="1 4" id="KW-0479">Metal-binding</keyword>
<dbReference type="InterPro" id="IPR042123">
    <property type="entry name" value="Zip3/RNF212-like"/>
</dbReference>
<dbReference type="GO" id="GO:0008270">
    <property type="term" value="F:zinc ion binding"/>
    <property type="evidence" value="ECO:0007669"/>
    <property type="project" value="UniProtKB-KW"/>
</dbReference>
<dbReference type="PANTHER" id="PTHR22663">
    <property type="entry name" value="RING FINGER PROTEIN NARYA-RELATED"/>
    <property type="match status" value="1"/>
</dbReference>
<dbReference type="InterPro" id="IPR001841">
    <property type="entry name" value="Znf_RING"/>
</dbReference>